<reference evidence="1" key="1">
    <citation type="submission" date="2022-07" db="EMBL/GenBank/DDBJ databases">
        <title>Genome Sequence of Physisporinus lineatus.</title>
        <authorList>
            <person name="Buettner E."/>
        </authorList>
    </citation>
    <scope>NUCLEOTIDE SEQUENCE</scope>
    <source>
        <strain evidence="1">VT162</strain>
    </source>
</reference>
<accession>A0AAD5UR33</accession>
<sequence length="180" mass="19853">MAPQRHQPQSSQALPRLPYSLSAPGLTQVPGGFVPAPRNTKTFDRNELVLALNHLSSLIAPTFQGQKVTLFAHGGAVMVLHLGLGARQTTRDVNVCLREFNKEWSFKGVENAENKLRWCIYQTARQRRLGADWMNSGSDAAIPWVIKYVIVFLFAVVTETDLGFEPSAELRPGSLLLPAG</sequence>
<proteinExistence type="predicted"/>
<evidence type="ECO:0000313" key="1">
    <source>
        <dbReference type="EMBL" id="KAJ3473975.1"/>
    </source>
</evidence>
<gene>
    <name evidence="1" type="ORF">NLI96_g12718</name>
</gene>
<keyword evidence="2" id="KW-1185">Reference proteome</keyword>
<evidence type="ECO:0000313" key="2">
    <source>
        <dbReference type="Proteomes" id="UP001212997"/>
    </source>
</evidence>
<name>A0AAD5UR33_9APHY</name>
<organism evidence="1 2">
    <name type="scientific">Meripilus lineatus</name>
    <dbReference type="NCBI Taxonomy" id="2056292"/>
    <lineage>
        <taxon>Eukaryota</taxon>
        <taxon>Fungi</taxon>
        <taxon>Dikarya</taxon>
        <taxon>Basidiomycota</taxon>
        <taxon>Agaricomycotina</taxon>
        <taxon>Agaricomycetes</taxon>
        <taxon>Polyporales</taxon>
        <taxon>Meripilaceae</taxon>
        <taxon>Meripilus</taxon>
    </lineage>
</organism>
<dbReference type="EMBL" id="JANAWD010001189">
    <property type="protein sequence ID" value="KAJ3473975.1"/>
    <property type="molecule type" value="Genomic_DNA"/>
</dbReference>
<comment type="caution">
    <text evidence="1">The sequence shown here is derived from an EMBL/GenBank/DDBJ whole genome shotgun (WGS) entry which is preliminary data.</text>
</comment>
<dbReference type="AlphaFoldDB" id="A0AAD5UR33"/>
<dbReference type="Proteomes" id="UP001212997">
    <property type="component" value="Unassembled WGS sequence"/>
</dbReference>
<protein>
    <submittedName>
        <fullName evidence="1">Uncharacterized protein</fullName>
    </submittedName>
</protein>